<dbReference type="SUPFAM" id="SSF51735">
    <property type="entry name" value="NAD(P)-binding Rossmann-fold domains"/>
    <property type="match status" value="1"/>
</dbReference>
<evidence type="ECO:0000256" key="2">
    <source>
        <dbReference type="ARBA" id="ARBA00005086"/>
    </source>
</evidence>
<comment type="subunit">
    <text evidence="4">Homodimer.</text>
</comment>
<dbReference type="AlphaFoldDB" id="A0A0R1SKB2"/>
<dbReference type="InterPro" id="IPR013328">
    <property type="entry name" value="6PGD_dom2"/>
</dbReference>
<dbReference type="GO" id="GO:0005737">
    <property type="term" value="C:cytoplasm"/>
    <property type="evidence" value="ECO:0007669"/>
    <property type="project" value="UniProtKB-SubCell"/>
</dbReference>
<evidence type="ECO:0000256" key="8">
    <source>
        <dbReference type="ARBA" id="ARBA00023027"/>
    </source>
</evidence>
<evidence type="ECO:0000259" key="14">
    <source>
        <dbReference type="Pfam" id="PF02737"/>
    </source>
</evidence>
<keyword evidence="8 12" id="KW-0520">NAD</keyword>
<dbReference type="PATRIC" id="fig|1423739.3.peg.399"/>
<evidence type="ECO:0000256" key="4">
    <source>
        <dbReference type="ARBA" id="ARBA00011738"/>
    </source>
</evidence>
<comment type="similarity">
    <text evidence="3">Belongs to the 3-hydroxyacyl-CoA dehydrogenase family.</text>
</comment>
<evidence type="ECO:0000256" key="1">
    <source>
        <dbReference type="ARBA" id="ARBA00004496"/>
    </source>
</evidence>
<dbReference type="PANTHER" id="PTHR48075:SF1">
    <property type="entry name" value="LAMBDA-CRYSTALLIN HOMOLOG"/>
    <property type="match status" value="1"/>
</dbReference>
<keyword evidence="5" id="KW-0963">Cytoplasm</keyword>
<dbReference type="InterPro" id="IPR036291">
    <property type="entry name" value="NAD(P)-bd_dom_sf"/>
</dbReference>
<feature type="site" description="Important for catalytic activity" evidence="11">
    <location>
        <position position="147"/>
    </location>
</feature>
<evidence type="ECO:0000256" key="12">
    <source>
        <dbReference type="PIRSR" id="PIRSR000105-2"/>
    </source>
</evidence>
<feature type="domain" description="3-hydroxyacyl-CoA dehydrogenase NAD binding" evidence="14">
    <location>
        <begin position="11"/>
        <end position="189"/>
    </location>
</feature>
<feature type="binding site" evidence="12">
    <location>
        <position position="126"/>
    </location>
    <ligand>
        <name>NAD(+)</name>
        <dbReference type="ChEBI" id="CHEBI:57540"/>
    </ligand>
</feature>
<feature type="binding site" evidence="12">
    <location>
        <position position="99"/>
    </location>
    <ligand>
        <name>NAD(+)</name>
        <dbReference type="ChEBI" id="CHEBI:57540"/>
    </ligand>
</feature>
<dbReference type="Gene3D" id="1.10.1040.10">
    <property type="entry name" value="N-(1-d-carboxylethyl)-l-norvaline Dehydrogenase, domain 2"/>
    <property type="match status" value="1"/>
</dbReference>
<evidence type="ECO:0000256" key="10">
    <source>
        <dbReference type="ARBA" id="ARBA00042709"/>
    </source>
</evidence>
<evidence type="ECO:0000256" key="7">
    <source>
        <dbReference type="ARBA" id="ARBA00023002"/>
    </source>
</evidence>
<evidence type="ECO:0000256" key="5">
    <source>
        <dbReference type="ARBA" id="ARBA00022490"/>
    </source>
</evidence>
<dbReference type="InterPro" id="IPR022694">
    <property type="entry name" value="3-OHacyl-CoA_DH"/>
</dbReference>
<dbReference type="InterPro" id="IPR006180">
    <property type="entry name" value="3-OHacyl-CoA_DH_CS"/>
</dbReference>
<evidence type="ECO:0000256" key="11">
    <source>
        <dbReference type="PIRSR" id="PIRSR000105-1"/>
    </source>
</evidence>
<feature type="domain" description="3-hydroxyacyl-CoA dehydrogenase C-terminal" evidence="13">
    <location>
        <begin position="194"/>
        <end position="292"/>
    </location>
</feature>
<dbReference type="Proteomes" id="UP000052013">
    <property type="component" value="Unassembled WGS sequence"/>
</dbReference>
<keyword evidence="7" id="KW-0560">Oxidoreductase</keyword>
<comment type="caution">
    <text evidence="15">The sequence shown here is derived from an EMBL/GenBank/DDBJ whole genome shotgun (WGS) entry which is preliminary data.</text>
</comment>
<evidence type="ECO:0000313" key="16">
    <source>
        <dbReference type="Proteomes" id="UP000052013"/>
    </source>
</evidence>
<comment type="pathway">
    <text evidence="2">Lipid metabolism; butanoate metabolism.</text>
</comment>
<keyword evidence="6" id="KW-0597">Phosphoprotein</keyword>
<proteinExistence type="inferred from homology"/>
<feature type="binding site" evidence="12">
    <location>
        <position position="39"/>
    </location>
    <ligand>
        <name>NAD(+)</name>
        <dbReference type="ChEBI" id="CHEBI:57540"/>
    </ligand>
</feature>
<dbReference type="PANTHER" id="PTHR48075">
    <property type="entry name" value="3-HYDROXYACYL-COA DEHYDROGENASE FAMILY PROTEIN"/>
    <property type="match status" value="1"/>
</dbReference>
<dbReference type="PROSITE" id="PS00067">
    <property type="entry name" value="3HCDH"/>
    <property type="match status" value="1"/>
</dbReference>
<dbReference type="Pfam" id="PF00725">
    <property type="entry name" value="3HCDH"/>
    <property type="match status" value="1"/>
</dbReference>
<gene>
    <name evidence="15" type="ORF">FC85_GL000380</name>
</gene>
<dbReference type="InterPro" id="IPR008927">
    <property type="entry name" value="6-PGluconate_DH-like_C_sf"/>
</dbReference>
<dbReference type="Gene3D" id="3.40.50.720">
    <property type="entry name" value="NAD(P)-binding Rossmann-like Domain"/>
    <property type="match status" value="1"/>
</dbReference>
<dbReference type="GO" id="GO:0070403">
    <property type="term" value="F:NAD+ binding"/>
    <property type="evidence" value="ECO:0007669"/>
    <property type="project" value="InterPro"/>
</dbReference>
<reference evidence="15 16" key="1">
    <citation type="journal article" date="2015" name="Genome Announc.">
        <title>Expanding the biotechnology potential of lactobacilli through comparative genomics of 213 strains and associated genera.</title>
        <authorList>
            <person name="Sun Z."/>
            <person name="Harris H.M."/>
            <person name="McCann A."/>
            <person name="Guo C."/>
            <person name="Argimon S."/>
            <person name="Zhang W."/>
            <person name="Yang X."/>
            <person name="Jeffery I.B."/>
            <person name="Cooney J.C."/>
            <person name="Kagawa T.F."/>
            <person name="Liu W."/>
            <person name="Song Y."/>
            <person name="Salvetti E."/>
            <person name="Wrobel A."/>
            <person name="Rasinkangas P."/>
            <person name="Parkhill J."/>
            <person name="Rea M.C."/>
            <person name="O'Sullivan O."/>
            <person name="Ritari J."/>
            <person name="Douillard F.P."/>
            <person name="Paul Ross R."/>
            <person name="Yang R."/>
            <person name="Briner A.E."/>
            <person name="Felis G.E."/>
            <person name="de Vos W.M."/>
            <person name="Barrangou R."/>
            <person name="Klaenhammer T.R."/>
            <person name="Caufield P.W."/>
            <person name="Cui Y."/>
            <person name="Zhang H."/>
            <person name="O'Toole P.W."/>
        </authorList>
    </citation>
    <scope>NUCLEOTIDE SEQUENCE [LARGE SCALE GENOMIC DNA]</scope>
    <source>
        <strain evidence="15 16">DSM 14421</strain>
    </source>
</reference>
<feature type="binding site" evidence="12">
    <location>
        <position position="104"/>
    </location>
    <ligand>
        <name>NAD(+)</name>
        <dbReference type="ChEBI" id="CHEBI:57540"/>
    </ligand>
</feature>
<dbReference type="Pfam" id="PF02737">
    <property type="entry name" value="3HCDH_N"/>
    <property type="match status" value="1"/>
</dbReference>
<evidence type="ECO:0000256" key="3">
    <source>
        <dbReference type="ARBA" id="ARBA00009463"/>
    </source>
</evidence>
<dbReference type="RefSeq" id="WP_057863600.1">
    <property type="nucleotide sequence ID" value="NZ_AZEY01000007.1"/>
</dbReference>
<dbReference type="InterPro" id="IPR006176">
    <property type="entry name" value="3-OHacyl-CoA_DH_NAD-bd"/>
</dbReference>
<name>A0A0R1SKB2_9LACO</name>
<evidence type="ECO:0000313" key="15">
    <source>
        <dbReference type="EMBL" id="KRL69500.1"/>
    </source>
</evidence>
<evidence type="ECO:0000256" key="9">
    <source>
        <dbReference type="ARBA" id="ARBA00038962"/>
    </source>
</evidence>
<dbReference type="EMBL" id="AZEY01000007">
    <property type="protein sequence ID" value="KRL69500.1"/>
    <property type="molecule type" value="Genomic_DNA"/>
</dbReference>
<protein>
    <recommendedName>
        <fullName evidence="10">L-gulonate 3-dehydrogenase</fullName>
        <ecNumber evidence="9">1.1.1.45</ecNumber>
    </recommendedName>
    <alternativeName>
        <fullName evidence="10">L-gulonate 3-dehydrogenase</fullName>
    </alternativeName>
</protein>
<dbReference type="InterPro" id="IPR006108">
    <property type="entry name" value="3HC_DH_C"/>
</dbReference>
<evidence type="ECO:0000256" key="6">
    <source>
        <dbReference type="ARBA" id="ARBA00022553"/>
    </source>
</evidence>
<dbReference type="EC" id="1.1.1.45" evidence="9"/>
<dbReference type="SUPFAM" id="SSF48179">
    <property type="entry name" value="6-phosphogluconate dehydrogenase C-terminal domain-like"/>
    <property type="match status" value="1"/>
</dbReference>
<feature type="binding site" evidence="12">
    <location>
        <begin position="16"/>
        <end position="21"/>
    </location>
    <ligand>
        <name>NAD(+)</name>
        <dbReference type="ChEBI" id="CHEBI:57540"/>
    </ligand>
</feature>
<dbReference type="UniPathway" id="UPA00863"/>
<comment type="subcellular location">
    <subcellularLocation>
        <location evidence="1">Cytoplasm</location>
    </subcellularLocation>
</comment>
<organism evidence="15 16">
    <name type="scientific">Lentilactobacillus diolivorans DSM 14421</name>
    <dbReference type="NCBI Taxonomy" id="1423739"/>
    <lineage>
        <taxon>Bacteria</taxon>
        <taxon>Bacillati</taxon>
        <taxon>Bacillota</taxon>
        <taxon>Bacilli</taxon>
        <taxon>Lactobacillales</taxon>
        <taxon>Lactobacillaceae</taxon>
        <taxon>Lentilactobacillus</taxon>
    </lineage>
</organism>
<feature type="binding site" evidence="12">
    <location>
        <position position="284"/>
    </location>
    <ligand>
        <name>NAD(+)</name>
        <dbReference type="ChEBI" id="CHEBI:57540"/>
    </ligand>
</feature>
<dbReference type="STRING" id="1423739.FC85_GL000380"/>
<dbReference type="GO" id="GO:0050104">
    <property type="term" value="F:L-gulonate 3-dehydrogenase activity"/>
    <property type="evidence" value="ECO:0007669"/>
    <property type="project" value="UniProtKB-EC"/>
</dbReference>
<accession>A0A0R1SKB2</accession>
<sequence>MDSLKLSDIKTIANIGAGTMGHATALQFAMYGYHVYLLDTTQKALNHGLDLIKHDLQTFLGANIVQADEETDILARIIPTTDYQKAISKADFVIESIVEDLTVKQLVWQKVEQFASDETVFATNTSGLSPTAIQSKLHHPERLVVAHFWNPAQLMPLVEVVPGNLTNEATITLTTALMNHVGKHAIALKRESLGFVGNRIQLAVLREAFKIVKDGIADPAAVDDIIKYSLGRRWSLVGPIASADLGGLDVFKNISSYLYADLASEQETDPLLEKMVDEGRLGLKSGEGFFDWQGDKGKEIVAQRDQKLLDMVKSDKKLI</sequence>
<dbReference type="PIRSF" id="PIRSF000105">
    <property type="entry name" value="HCDH"/>
    <property type="match status" value="1"/>
</dbReference>
<feature type="binding site" evidence="12">
    <location>
        <position position="150"/>
    </location>
    <ligand>
        <name>NAD(+)</name>
        <dbReference type="ChEBI" id="CHEBI:57540"/>
    </ligand>
</feature>
<evidence type="ECO:0000259" key="13">
    <source>
        <dbReference type="Pfam" id="PF00725"/>
    </source>
</evidence>
<dbReference type="GO" id="GO:0019605">
    <property type="term" value="P:butyrate metabolic process"/>
    <property type="evidence" value="ECO:0007669"/>
    <property type="project" value="UniProtKB-UniPathway"/>
</dbReference>